<dbReference type="InterPro" id="IPR013656">
    <property type="entry name" value="PAS_4"/>
</dbReference>
<feature type="domain" description="PAC" evidence="1">
    <location>
        <begin position="177"/>
        <end position="229"/>
    </location>
</feature>
<name>A0ABV7D091_9PROT</name>
<dbReference type="SMART" id="SM00267">
    <property type="entry name" value="GGDEF"/>
    <property type="match status" value="1"/>
</dbReference>
<comment type="caution">
    <text evidence="3">The sequence shown here is derived from an EMBL/GenBank/DDBJ whole genome shotgun (WGS) entry which is preliminary data.</text>
</comment>
<dbReference type="SUPFAM" id="SSF55073">
    <property type="entry name" value="Nucleotide cyclase"/>
    <property type="match status" value="1"/>
</dbReference>
<dbReference type="PANTHER" id="PTHR46663:SF4">
    <property type="entry name" value="DIGUANYLATE CYCLASE DGCT-RELATED"/>
    <property type="match status" value="1"/>
</dbReference>
<dbReference type="Pfam" id="PF00990">
    <property type="entry name" value="GGDEF"/>
    <property type="match status" value="1"/>
</dbReference>
<dbReference type="NCBIfam" id="TIGR00254">
    <property type="entry name" value="GGDEF"/>
    <property type="match status" value="1"/>
</dbReference>
<dbReference type="InterPro" id="IPR029787">
    <property type="entry name" value="Nucleotide_cyclase"/>
</dbReference>
<organism evidence="3 4">
    <name type="scientific">Kordiimonas pumila</name>
    <dbReference type="NCBI Taxonomy" id="2161677"/>
    <lineage>
        <taxon>Bacteria</taxon>
        <taxon>Pseudomonadati</taxon>
        <taxon>Pseudomonadota</taxon>
        <taxon>Alphaproteobacteria</taxon>
        <taxon>Kordiimonadales</taxon>
        <taxon>Kordiimonadaceae</taxon>
        <taxon>Kordiimonas</taxon>
    </lineage>
</organism>
<keyword evidence="3" id="KW-0548">Nucleotidyltransferase</keyword>
<dbReference type="InterPro" id="IPR000700">
    <property type="entry name" value="PAS-assoc_C"/>
</dbReference>
<feature type="domain" description="GGDEF" evidence="2">
    <location>
        <begin position="407"/>
        <end position="541"/>
    </location>
</feature>
<dbReference type="InterPro" id="IPR000160">
    <property type="entry name" value="GGDEF_dom"/>
</dbReference>
<keyword evidence="4" id="KW-1185">Reference proteome</keyword>
<dbReference type="GO" id="GO:0052621">
    <property type="term" value="F:diguanylate cyclase activity"/>
    <property type="evidence" value="ECO:0007669"/>
    <property type="project" value="UniProtKB-EC"/>
</dbReference>
<dbReference type="Gene3D" id="3.30.70.270">
    <property type="match status" value="1"/>
</dbReference>
<dbReference type="EC" id="2.7.7.65" evidence="3"/>
<dbReference type="Gene3D" id="3.30.450.20">
    <property type="entry name" value="PAS domain"/>
    <property type="match status" value="1"/>
</dbReference>
<proteinExistence type="predicted"/>
<dbReference type="InterPro" id="IPR000014">
    <property type="entry name" value="PAS"/>
</dbReference>
<dbReference type="SUPFAM" id="SSF55781">
    <property type="entry name" value="GAF domain-like"/>
    <property type="match status" value="1"/>
</dbReference>
<dbReference type="PROSITE" id="PS50887">
    <property type="entry name" value="GGDEF"/>
    <property type="match status" value="1"/>
</dbReference>
<dbReference type="SUPFAM" id="SSF55785">
    <property type="entry name" value="PYP-like sensor domain (PAS domain)"/>
    <property type="match status" value="1"/>
</dbReference>
<evidence type="ECO:0000259" key="2">
    <source>
        <dbReference type="PROSITE" id="PS50887"/>
    </source>
</evidence>
<reference evidence="4" key="1">
    <citation type="journal article" date="2019" name="Int. J. Syst. Evol. Microbiol.">
        <title>The Global Catalogue of Microorganisms (GCM) 10K type strain sequencing project: providing services to taxonomists for standard genome sequencing and annotation.</title>
        <authorList>
            <consortium name="The Broad Institute Genomics Platform"/>
            <consortium name="The Broad Institute Genome Sequencing Center for Infectious Disease"/>
            <person name="Wu L."/>
            <person name="Ma J."/>
        </authorList>
    </citation>
    <scope>NUCLEOTIDE SEQUENCE [LARGE SCALE GENOMIC DNA]</scope>
    <source>
        <strain evidence="4">KCTC 62164</strain>
    </source>
</reference>
<dbReference type="RefSeq" id="WP_194214812.1">
    <property type="nucleotide sequence ID" value="NZ_CP061205.1"/>
</dbReference>
<accession>A0ABV7D091</accession>
<dbReference type="EMBL" id="JBHRSL010000001">
    <property type="protein sequence ID" value="MFC3050424.1"/>
    <property type="molecule type" value="Genomic_DNA"/>
</dbReference>
<protein>
    <submittedName>
        <fullName evidence="3">Diguanylate cyclase</fullName>
        <ecNumber evidence="3">2.7.7.65</ecNumber>
    </submittedName>
</protein>
<keyword evidence="3" id="KW-0808">Transferase</keyword>
<dbReference type="Gene3D" id="3.30.450.40">
    <property type="match status" value="1"/>
</dbReference>
<dbReference type="InterPro" id="IPR035965">
    <property type="entry name" value="PAS-like_dom_sf"/>
</dbReference>
<dbReference type="CDD" id="cd01949">
    <property type="entry name" value="GGDEF"/>
    <property type="match status" value="1"/>
</dbReference>
<dbReference type="PROSITE" id="PS50113">
    <property type="entry name" value="PAC"/>
    <property type="match status" value="1"/>
</dbReference>
<evidence type="ECO:0000313" key="4">
    <source>
        <dbReference type="Proteomes" id="UP001595444"/>
    </source>
</evidence>
<dbReference type="Pfam" id="PF08448">
    <property type="entry name" value="PAS_4"/>
    <property type="match status" value="1"/>
</dbReference>
<dbReference type="Proteomes" id="UP001595444">
    <property type="component" value="Unassembled WGS sequence"/>
</dbReference>
<dbReference type="InterPro" id="IPR043128">
    <property type="entry name" value="Rev_trsase/Diguanyl_cyclase"/>
</dbReference>
<dbReference type="InterPro" id="IPR052163">
    <property type="entry name" value="DGC-Regulatory_Protein"/>
</dbReference>
<evidence type="ECO:0000313" key="3">
    <source>
        <dbReference type="EMBL" id="MFC3050424.1"/>
    </source>
</evidence>
<sequence>MNLNPLKKILRKPVALMEADTPVIAVDGSDTVTDQSRKATELAALWEAGNSDLKSLVKKVRLSGVPAEARIQGNGGVRLWVVAVVEAGVVLVLAHDTTMPDQMLEALIESRSLLKSLLDSAADFSFEVDGRERFRFVSPKDAFGQDAEKWAGQYAGDIFWPNGNPPARNPFACYKAQVLESVPVDIAGQKKSLQFSVSPVLDSKGNFMGVRGSCRDVTETVIAARQTRQDNLRLTVQQKIMHILNATENAQELLDRASQELVDFLRADLVWFVMQYNDRLMPAAICGEGEYIPDVDSIWKHLSDAGAGVHEIEAEDRTHIALRLDQGLNSVGMVIISRDTGVSPWSGLEIQLLEAVGDILAVAFGKAQLIERLYRLSGKDELTDILNRRALAEVVERRLSHHARMGSSGCLLFIDLDNFKEVNDTLGHSAGDEAIRLVAKRLEEIIRSSDVAGRFGGDEFVVWLEGADADIAQRKATLILEAMPAIREKLGKADLQLAASIGICQSMPGVDLKFTDLTKRADEALYEVKKAGKNNIAFAPLPNSISGD</sequence>
<dbReference type="NCBIfam" id="TIGR00229">
    <property type="entry name" value="sensory_box"/>
    <property type="match status" value="1"/>
</dbReference>
<dbReference type="PANTHER" id="PTHR46663">
    <property type="entry name" value="DIGUANYLATE CYCLASE DGCT-RELATED"/>
    <property type="match status" value="1"/>
</dbReference>
<gene>
    <name evidence="3" type="ORF">ACFOKA_00750</name>
</gene>
<evidence type="ECO:0000259" key="1">
    <source>
        <dbReference type="PROSITE" id="PS50113"/>
    </source>
</evidence>
<dbReference type="InterPro" id="IPR029016">
    <property type="entry name" value="GAF-like_dom_sf"/>
</dbReference>